<evidence type="ECO:0000313" key="2">
    <source>
        <dbReference type="EMBL" id="KAI5392331.1"/>
    </source>
</evidence>
<proteinExistence type="predicted"/>
<dbReference type="Pfam" id="PF00226">
    <property type="entry name" value="DnaJ"/>
    <property type="match status" value="1"/>
</dbReference>
<evidence type="ECO:0000313" key="3">
    <source>
        <dbReference type="Proteomes" id="UP001058974"/>
    </source>
</evidence>
<gene>
    <name evidence="2" type="ORF">KIW84_076929</name>
</gene>
<dbReference type="PROSITE" id="PS50076">
    <property type="entry name" value="DNAJ_2"/>
    <property type="match status" value="1"/>
</dbReference>
<protein>
    <recommendedName>
        <fullName evidence="1">J domain-containing protein</fullName>
    </recommendedName>
</protein>
<dbReference type="GO" id="GO:0009570">
    <property type="term" value="C:chloroplast stroma"/>
    <property type="evidence" value="ECO:0007669"/>
    <property type="project" value="EnsemblPlants"/>
</dbReference>
<dbReference type="PRINTS" id="PR00625">
    <property type="entry name" value="JDOMAIN"/>
</dbReference>
<dbReference type="GO" id="GO:0005634">
    <property type="term" value="C:nucleus"/>
    <property type="evidence" value="ECO:0007669"/>
    <property type="project" value="EnsemblPlants"/>
</dbReference>
<dbReference type="Gramene" id="Psat07G0692900-T1">
    <property type="protein sequence ID" value="KAI5392331.1"/>
    <property type="gene ID" value="KIW84_076929"/>
</dbReference>
<dbReference type="EMBL" id="JAMSHJ010000007">
    <property type="protein sequence ID" value="KAI5392331.1"/>
    <property type="molecule type" value="Genomic_DNA"/>
</dbReference>
<accession>A0A9D5A1T3</accession>
<dbReference type="CDD" id="cd06257">
    <property type="entry name" value="DnaJ"/>
    <property type="match status" value="1"/>
</dbReference>
<dbReference type="GO" id="GO:0009416">
    <property type="term" value="P:response to light stimulus"/>
    <property type="evidence" value="ECO:0007669"/>
    <property type="project" value="EnsemblPlants"/>
</dbReference>
<dbReference type="SMART" id="SM00271">
    <property type="entry name" value="DnaJ"/>
    <property type="match status" value="1"/>
</dbReference>
<dbReference type="Gene3D" id="1.10.287.110">
    <property type="entry name" value="DnaJ domain"/>
    <property type="match status" value="1"/>
</dbReference>
<reference evidence="2 3" key="1">
    <citation type="journal article" date="2022" name="Nat. Genet.">
        <title>Improved pea reference genome and pan-genome highlight genomic features and evolutionary characteristics.</title>
        <authorList>
            <person name="Yang T."/>
            <person name="Liu R."/>
            <person name="Luo Y."/>
            <person name="Hu S."/>
            <person name="Wang D."/>
            <person name="Wang C."/>
            <person name="Pandey M.K."/>
            <person name="Ge S."/>
            <person name="Xu Q."/>
            <person name="Li N."/>
            <person name="Li G."/>
            <person name="Huang Y."/>
            <person name="Saxena R.K."/>
            <person name="Ji Y."/>
            <person name="Li M."/>
            <person name="Yan X."/>
            <person name="He Y."/>
            <person name="Liu Y."/>
            <person name="Wang X."/>
            <person name="Xiang C."/>
            <person name="Varshney R.K."/>
            <person name="Ding H."/>
            <person name="Gao S."/>
            <person name="Zong X."/>
        </authorList>
    </citation>
    <scope>NUCLEOTIDE SEQUENCE [LARGE SCALE GENOMIC DNA]</scope>
    <source>
        <strain evidence="2 3">cv. Zhongwan 6</strain>
    </source>
</reference>
<dbReference type="SUPFAM" id="SSF46565">
    <property type="entry name" value="Chaperone J-domain"/>
    <property type="match status" value="1"/>
</dbReference>
<dbReference type="InterPro" id="IPR036869">
    <property type="entry name" value="J_dom_sf"/>
</dbReference>
<dbReference type="InterPro" id="IPR001623">
    <property type="entry name" value="DnaJ_domain"/>
</dbReference>
<dbReference type="InterPro" id="IPR050817">
    <property type="entry name" value="DjlA_DnaK_co-chaperone"/>
</dbReference>
<feature type="domain" description="J" evidence="1">
    <location>
        <begin position="48"/>
        <end position="117"/>
    </location>
</feature>
<sequence>MAATTTAGVIGGIGSGVSWMQFGRKEKKQNKMNRVRVCCSSYSSSVTDPYKILKVQPDASESDVRKAFRQLALQYHPDVCRGKDCDVRFHVINEAYVVAITNLREETKKRETYEKEKKKKRCYDDEPFRGKNDPDWGYWEEWMGYEGAGISNSDFSNHINPFI</sequence>
<organism evidence="2 3">
    <name type="scientific">Pisum sativum</name>
    <name type="common">Garden pea</name>
    <name type="synonym">Lathyrus oleraceus</name>
    <dbReference type="NCBI Taxonomy" id="3888"/>
    <lineage>
        <taxon>Eukaryota</taxon>
        <taxon>Viridiplantae</taxon>
        <taxon>Streptophyta</taxon>
        <taxon>Embryophyta</taxon>
        <taxon>Tracheophyta</taxon>
        <taxon>Spermatophyta</taxon>
        <taxon>Magnoliopsida</taxon>
        <taxon>eudicotyledons</taxon>
        <taxon>Gunneridae</taxon>
        <taxon>Pentapetalae</taxon>
        <taxon>rosids</taxon>
        <taxon>fabids</taxon>
        <taxon>Fabales</taxon>
        <taxon>Fabaceae</taxon>
        <taxon>Papilionoideae</taxon>
        <taxon>50 kb inversion clade</taxon>
        <taxon>NPAAA clade</taxon>
        <taxon>Hologalegina</taxon>
        <taxon>IRL clade</taxon>
        <taxon>Fabeae</taxon>
        <taxon>Lathyrus</taxon>
    </lineage>
</organism>
<dbReference type="OrthoDB" id="552049at2759"/>
<name>A0A9D5A1T3_PEA</name>
<keyword evidence="3" id="KW-1185">Reference proteome</keyword>
<comment type="caution">
    <text evidence="2">The sequence shown here is derived from an EMBL/GenBank/DDBJ whole genome shotgun (WGS) entry which is preliminary data.</text>
</comment>
<dbReference type="Proteomes" id="UP001058974">
    <property type="component" value="Chromosome 7"/>
</dbReference>
<dbReference type="AlphaFoldDB" id="A0A9D5A1T3"/>
<evidence type="ECO:0000259" key="1">
    <source>
        <dbReference type="PROSITE" id="PS50076"/>
    </source>
</evidence>
<dbReference type="PANTHER" id="PTHR24074">
    <property type="entry name" value="CO-CHAPERONE PROTEIN DJLA"/>
    <property type="match status" value="1"/>
</dbReference>